<dbReference type="GO" id="GO:0003677">
    <property type="term" value="F:DNA binding"/>
    <property type="evidence" value="ECO:0007669"/>
    <property type="project" value="UniProtKB-UniRule"/>
</dbReference>
<keyword evidence="1" id="KW-0238">DNA-binding</keyword>
<dbReference type="SUPFAM" id="SSF48498">
    <property type="entry name" value="Tetracyclin repressor-like, C-terminal domain"/>
    <property type="match status" value="1"/>
</dbReference>
<proteinExistence type="predicted"/>
<evidence type="ECO:0000256" key="1">
    <source>
        <dbReference type="ARBA" id="ARBA00023125"/>
    </source>
</evidence>
<evidence type="ECO:0000313" key="2">
    <source>
        <dbReference type="EMBL" id="SUA71719.1"/>
    </source>
</evidence>
<dbReference type="EMBL" id="UGSC01000001">
    <property type="protein sequence ID" value="SUA71719.1"/>
    <property type="molecule type" value="Genomic_DNA"/>
</dbReference>
<dbReference type="RefSeq" id="WP_016819928.1">
    <property type="nucleotide sequence ID" value="NZ_CP009909.1"/>
</dbReference>
<dbReference type="InterPro" id="IPR050624">
    <property type="entry name" value="HTH-type_Tx_Regulator"/>
</dbReference>
<dbReference type="Pfam" id="PF00440">
    <property type="entry name" value="TetR_N"/>
    <property type="match status" value="1"/>
</dbReference>
<dbReference type="InterPro" id="IPR036271">
    <property type="entry name" value="Tet_transcr_reg_TetR-rel_C_sf"/>
</dbReference>
<organism evidence="2 3">
    <name type="scientific">Paenibacillus polymyxa</name>
    <name type="common">Bacillus polymyxa</name>
    <dbReference type="NCBI Taxonomy" id="1406"/>
    <lineage>
        <taxon>Bacteria</taxon>
        <taxon>Bacillati</taxon>
        <taxon>Bacillota</taxon>
        <taxon>Bacilli</taxon>
        <taxon>Bacillales</taxon>
        <taxon>Paenibacillaceae</taxon>
        <taxon>Paenibacillus</taxon>
    </lineage>
</organism>
<dbReference type="SUPFAM" id="SSF46689">
    <property type="entry name" value="Homeodomain-like"/>
    <property type="match status" value="1"/>
</dbReference>
<name>A0A0F0G0Q9_PAEPO</name>
<dbReference type="PANTHER" id="PTHR43479:SF11">
    <property type="entry name" value="ACREF_ENVCD OPERON REPRESSOR-RELATED"/>
    <property type="match status" value="1"/>
</dbReference>
<dbReference type="AlphaFoldDB" id="A0A0F0G0Q9"/>
<dbReference type="InterPro" id="IPR001647">
    <property type="entry name" value="HTH_TetR"/>
</dbReference>
<evidence type="ECO:0000313" key="3">
    <source>
        <dbReference type="Proteomes" id="UP000254400"/>
    </source>
</evidence>
<dbReference type="Proteomes" id="UP000254400">
    <property type="component" value="Unassembled WGS sequence"/>
</dbReference>
<accession>A0A0F0G0Q9</accession>
<gene>
    <name evidence="2" type="primary">yvaF</name>
    <name evidence="2" type="ORF">NCTC10343_04629</name>
</gene>
<dbReference type="Gene3D" id="1.10.357.10">
    <property type="entry name" value="Tetracycline Repressor, domain 2"/>
    <property type="match status" value="1"/>
</dbReference>
<reference evidence="2 3" key="1">
    <citation type="submission" date="2018-06" db="EMBL/GenBank/DDBJ databases">
        <authorList>
            <consortium name="Pathogen Informatics"/>
            <person name="Doyle S."/>
        </authorList>
    </citation>
    <scope>NUCLEOTIDE SEQUENCE [LARGE SCALE GENOMIC DNA]</scope>
    <source>
        <strain evidence="2 3">NCTC10343</strain>
    </source>
</reference>
<sequence length="185" mass="21947">MQERILEAFVEEVHENGLKFTMDDLAKRLAISKRTLYENFSSKTLILETLIERTNDDMIQKTEQIIQNNELSLLEKIKQSIRVMPLYYKFYDLRILDQMKKYYPEQWKRVHADLNDWSPIRTLIQEGIREGIIVNKNEALIMKLIIDSVNLTLDQRFFLDNSVTVEEATYSIVDILLFGLVEKQK</sequence>
<protein>
    <submittedName>
        <fullName evidence="2">HTH-type protein slmA</fullName>
    </submittedName>
</protein>
<dbReference type="PANTHER" id="PTHR43479">
    <property type="entry name" value="ACREF/ENVCD OPERON REPRESSOR-RELATED"/>
    <property type="match status" value="1"/>
</dbReference>
<dbReference type="InterPro" id="IPR009057">
    <property type="entry name" value="Homeodomain-like_sf"/>
</dbReference>
<dbReference type="PROSITE" id="PS50977">
    <property type="entry name" value="HTH_TETR_2"/>
    <property type="match status" value="1"/>
</dbReference>
<dbReference type="Gene3D" id="1.10.10.60">
    <property type="entry name" value="Homeodomain-like"/>
    <property type="match status" value="1"/>
</dbReference>
<dbReference type="GeneID" id="93347948"/>